<comment type="caution">
    <text evidence="1">The sequence shown here is derived from an EMBL/GenBank/DDBJ whole genome shotgun (WGS) entry which is preliminary data.</text>
</comment>
<dbReference type="EMBL" id="AZHW01001063">
    <property type="protein sequence ID" value="ETW94469.1"/>
    <property type="molecule type" value="Genomic_DNA"/>
</dbReference>
<accession>W4L995</accession>
<proteinExistence type="predicted"/>
<sequence>MEWVKKLYDPYVRRTFKWEQQQDVTPEQWQRRFEHVFSESIITVLVQEPWHGTVRFKGLAHCYTDESGALIADPMGYLLEHYGGGKFKLNFHHGWNFVATINFKPEGPEKWRDLPGIDY</sequence>
<evidence type="ECO:0000313" key="2">
    <source>
        <dbReference type="Proteomes" id="UP000019141"/>
    </source>
</evidence>
<evidence type="ECO:0000313" key="1">
    <source>
        <dbReference type="EMBL" id="ETW94469.1"/>
    </source>
</evidence>
<gene>
    <name evidence="1" type="ORF">ETSY1_34745</name>
</gene>
<reference evidence="1 2" key="1">
    <citation type="journal article" date="2014" name="Nature">
        <title>An environmental bacterial taxon with a large and distinct metabolic repertoire.</title>
        <authorList>
            <person name="Wilson M.C."/>
            <person name="Mori T."/>
            <person name="Ruckert C."/>
            <person name="Uria A.R."/>
            <person name="Helf M.J."/>
            <person name="Takada K."/>
            <person name="Gernert C."/>
            <person name="Steffens U.A."/>
            <person name="Heycke N."/>
            <person name="Schmitt S."/>
            <person name="Rinke C."/>
            <person name="Helfrich E.J."/>
            <person name="Brachmann A.O."/>
            <person name="Gurgui C."/>
            <person name="Wakimoto T."/>
            <person name="Kracht M."/>
            <person name="Crusemann M."/>
            <person name="Hentschel U."/>
            <person name="Abe I."/>
            <person name="Matsunaga S."/>
            <person name="Kalinowski J."/>
            <person name="Takeyama H."/>
            <person name="Piel J."/>
        </authorList>
    </citation>
    <scope>NUCLEOTIDE SEQUENCE [LARGE SCALE GENOMIC DNA]</scope>
    <source>
        <strain evidence="2">TSY1</strain>
    </source>
</reference>
<dbReference type="HOGENOM" id="CLU_2057069_0_0_7"/>
<dbReference type="AlphaFoldDB" id="W4L995"/>
<protein>
    <submittedName>
        <fullName evidence="1">Uncharacterized protein</fullName>
    </submittedName>
</protein>
<name>W4L995_ENTF1</name>
<organism evidence="1 2">
    <name type="scientific">Entotheonella factor</name>
    <dbReference type="NCBI Taxonomy" id="1429438"/>
    <lineage>
        <taxon>Bacteria</taxon>
        <taxon>Pseudomonadati</taxon>
        <taxon>Nitrospinota/Tectimicrobiota group</taxon>
        <taxon>Candidatus Tectimicrobiota</taxon>
        <taxon>Candidatus Entotheonellia</taxon>
        <taxon>Candidatus Entotheonellales</taxon>
        <taxon>Candidatus Entotheonellaceae</taxon>
        <taxon>Candidatus Entotheonella</taxon>
    </lineage>
</organism>
<keyword evidence="2" id="KW-1185">Reference proteome</keyword>
<dbReference type="Proteomes" id="UP000019141">
    <property type="component" value="Unassembled WGS sequence"/>
</dbReference>